<dbReference type="AlphaFoldDB" id="A0AAD9JCS5"/>
<evidence type="ECO:0000313" key="2">
    <source>
        <dbReference type="EMBL" id="KAK2150708.1"/>
    </source>
</evidence>
<keyword evidence="3" id="KW-1185">Reference proteome</keyword>
<protein>
    <submittedName>
        <fullName evidence="2">Uncharacterized protein</fullName>
    </submittedName>
</protein>
<proteinExistence type="predicted"/>
<gene>
    <name evidence="2" type="ORF">LSH36_394g02092</name>
</gene>
<evidence type="ECO:0000256" key="1">
    <source>
        <dbReference type="SAM" id="Phobius"/>
    </source>
</evidence>
<keyword evidence="1" id="KW-0812">Transmembrane</keyword>
<keyword evidence="1" id="KW-1133">Transmembrane helix</keyword>
<accession>A0AAD9JCS5</accession>
<name>A0AAD9JCS5_9ANNE</name>
<organism evidence="2 3">
    <name type="scientific">Paralvinella palmiformis</name>
    <dbReference type="NCBI Taxonomy" id="53620"/>
    <lineage>
        <taxon>Eukaryota</taxon>
        <taxon>Metazoa</taxon>
        <taxon>Spiralia</taxon>
        <taxon>Lophotrochozoa</taxon>
        <taxon>Annelida</taxon>
        <taxon>Polychaeta</taxon>
        <taxon>Sedentaria</taxon>
        <taxon>Canalipalpata</taxon>
        <taxon>Terebellida</taxon>
        <taxon>Terebelliformia</taxon>
        <taxon>Alvinellidae</taxon>
        <taxon>Paralvinella</taxon>
    </lineage>
</organism>
<dbReference type="EMBL" id="JAODUP010000394">
    <property type="protein sequence ID" value="KAK2150708.1"/>
    <property type="molecule type" value="Genomic_DNA"/>
</dbReference>
<dbReference type="Proteomes" id="UP001208570">
    <property type="component" value="Unassembled WGS sequence"/>
</dbReference>
<reference evidence="2" key="1">
    <citation type="journal article" date="2023" name="Mol. Biol. Evol.">
        <title>Third-Generation Sequencing Reveals the Adaptive Role of the Epigenome in Three Deep-Sea Polychaetes.</title>
        <authorList>
            <person name="Perez M."/>
            <person name="Aroh O."/>
            <person name="Sun Y."/>
            <person name="Lan Y."/>
            <person name="Juniper S.K."/>
            <person name="Young C.R."/>
            <person name="Angers B."/>
            <person name="Qian P.Y."/>
        </authorList>
    </citation>
    <scope>NUCLEOTIDE SEQUENCE</scope>
    <source>
        <strain evidence="2">P08H-3</strain>
    </source>
</reference>
<keyword evidence="1" id="KW-0472">Membrane</keyword>
<sequence>MFGRSIRVSNLLILYILINIIAYFLLQRGIEEKDEKIRLYGEKESDVDRARLIFTRRKANFFRYQQYEHNMTGPGEGGKEIKLTKEEVALIESQMKKIGFSKYINSLVSLDRSLMDYRDEV</sequence>
<evidence type="ECO:0000313" key="3">
    <source>
        <dbReference type="Proteomes" id="UP001208570"/>
    </source>
</evidence>
<feature type="transmembrane region" description="Helical" evidence="1">
    <location>
        <begin position="6"/>
        <end position="26"/>
    </location>
</feature>
<comment type="caution">
    <text evidence="2">The sequence shown here is derived from an EMBL/GenBank/DDBJ whole genome shotgun (WGS) entry which is preliminary data.</text>
</comment>